<reference evidence="2 3" key="1">
    <citation type="submission" date="2018-04" db="EMBL/GenBank/DDBJ databases">
        <authorList>
            <person name="Zhang X."/>
            <person name="Yuan J."/>
            <person name="Li F."/>
            <person name="Xiang J."/>
        </authorList>
    </citation>
    <scope>NUCLEOTIDE SEQUENCE [LARGE SCALE GENOMIC DNA]</scope>
    <source>
        <tissue evidence="2">Muscle</tissue>
    </source>
</reference>
<feature type="region of interest" description="Disordered" evidence="1">
    <location>
        <begin position="489"/>
        <end position="578"/>
    </location>
</feature>
<accession>A0A423TTY8</accession>
<protein>
    <submittedName>
        <fullName evidence="2">Uncharacterized protein</fullName>
    </submittedName>
</protein>
<dbReference type="STRING" id="6689.A0A423TTY8"/>
<evidence type="ECO:0000313" key="3">
    <source>
        <dbReference type="Proteomes" id="UP000283509"/>
    </source>
</evidence>
<keyword evidence="3" id="KW-1185">Reference proteome</keyword>
<reference evidence="2 3" key="2">
    <citation type="submission" date="2019-01" db="EMBL/GenBank/DDBJ databases">
        <title>The decoding of complex shrimp genome reveals the adaptation for benthos swimmer, frequently molting mechanism and breeding impact on genome.</title>
        <authorList>
            <person name="Sun Y."/>
            <person name="Gao Y."/>
            <person name="Yu Y."/>
        </authorList>
    </citation>
    <scope>NUCLEOTIDE SEQUENCE [LARGE SCALE GENOMIC DNA]</scope>
    <source>
        <tissue evidence="2">Muscle</tissue>
    </source>
</reference>
<sequence length="686" mass="76111">MPSNVPHLVLLTSQTPKRSLPSFSLTSLSPQTFLTSFPHLTLTPKRPYLSFSSPHRPPNVPHLVSPPSHPQRSLTSFLLTSQTPKLFTSFSSPHRPPNVPTFLLPLVPSRSPHSHAPNVSYLVSPHLTCPQTFLTSFFLTHRPQPFLTSHFSSPIVPCLVLPQPQFPKFLTFHAPTFLTRSPHPTDPTFLGLVLSHLTCPQKPCRSSPCRPHLTCPNSSSLVLLHPTDPNRPCLVPPPHIPLKRLCSPHLTDPQTFLTSFSSPHRPPNVPYLVLLTSQTPNTFSSLVLLTDPQPFLALFSSPHRPPNVLHLVLLTSQTPNRSHLVSPHLHRPQNVLHLVLLTPQTPKRSSPRSPHPTDPQTFFTSFSSPHRPPNVLHLALLTSQTPKRSCLVLLTTDPQRFFTSLSSPHRPPNGLHLVSSPTDAPNVLHLVLTHPKPPNVLHLVLLTSQTPKRSLPCSPHLTDPQTFFTSLSSPHRPPNVLHLVLLTSQTPKRSSPRSPHPTDPQPFLALFSSPHRPLKRSSPRSPHLTDPQPFLNSSSPHRPPTVPCLVLLTSQTPNRSSPRSPHLTDPHLPSLLTLHRSGSSSELSVQSRPPLQTCSILMHWPFVRHSILVEPLHAAHVVPVGRANEGKMRWISEARSPSLPIGTCKLAFSHTRADRGIPSYTSTKHRRIPSQTRTQTHSITDS</sequence>
<feature type="compositionally biased region" description="Polar residues" evidence="1">
    <location>
        <begin position="552"/>
        <end position="563"/>
    </location>
</feature>
<dbReference type="EMBL" id="QCYY01001175">
    <property type="protein sequence ID" value="ROT79928.1"/>
    <property type="molecule type" value="Genomic_DNA"/>
</dbReference>
<feature type="region of interest" description="Disordered" evidence="1">
    <location>
        <begin position="659"/>
        <end position="686"/>
    </location>
</feature>
<gene>
    <name evidence="2" type="ORF">C7M84_001345</name>
</gene>
<evidence type="ECO:0000256" key="1">
    <source>
        <dbReference type="SAM" id="MobiDB-lite"/>
    </source>
</evidence>
<dbReference type="AlphaFoldDB" id="A0A423TTY8"/>
<name>A0A423TTY8_PENVA</name>
<proteinExistence type="predicted"/>
<organism evidence="2 3">
    <name type="scientific">Penaeus vannamei</name>
    <name type="common">Whiteleg shrimp</name>
    <name type="synonym">Litopenaeus vannamei</name>
    <dbReference type="NCBI Taxonomy" id="6689"/>
    <lineage>
        <taxon>Eukaryota</taxon>
        <taxon>Metazoa</taxon>
        <taxon>Ecdysozoa</taxon>
        <taxon>Arthropoda</taxon>
        <taxon>Crustacea</taxon>
        <taxon>Multicrustacea</taxon>
        <taxon>Malacostraca</taxon>
        <taxon>Eumalacostraca</taxon>
        <taxon>Eucarida</taxon>
        <taxon>Decapoda</taxon>
        <taxon>Dendrobranchiata</taxon>
        <taxon>Penaeoidea</taxon>
        <taxon>Penaeidae</taxon>
        <taxon>Penaeus</taxon>
    </lineage>
</organism>
<feature type="compositionally biased region" description="Polar residues" evidence="1">
    <location>
        <begin position="673"/>
        <end position="686"/>
    </location>
</feature>
<dbReference type="Proteomes" id="UP000283509">
    <property type="component" value="Unassembled WGS sequence"/>
</dbReference>
<comment type="caution">
    <text evidence="2">The sequence shown here is derived from an EMBL/GenBank/DDBJ whole genome shotgun (WGS) entry which is preliminary data.</text>
</comment>
<evidence type="ECO:0000313" key="2">
    <source>
        <dbReference type="EMBL" id="ROT79928.1"/>
    </source>
</evidence>